<protein>
    <submittedName>
        <fullName evidence="2">Phosphotransferase family protein</fullName>
    </submittedName>
</protein>
<comment type="caution">
    <text evidence="2">The sequence shown here is derived from an EMBL/GenBank/DDBJ whole genome shotgun (WGS) entry which is preliminary data.</text>
</comment>
<reference evidence="2 3" key="1">
    <citation type="submission" date="2024-09" db="EMBL/GenBank/DDBJ databases">
        <authorList>
            <person name="Sun Q."/>
            <person name="Mori K."/>
        </authorList>
    </citation>
    <scope>NUCLEOTIDE SEQUENCE [LARGE SCALE GENOMIC DNA]</scope>
    <source>
        <strain evidence="2 3">TBRC 2205</strain>
    </source>
</reference>
<dbReference type="PANTHER" id="PTHR21310">
    <property type="entry name" value="AMINOGLYCOSIDE PHOSPHOTRANSFERASE-RELATED-RELATED"/>
    <property type="match status" value="1"/>
</dbReference>
<dbReference type="InterPro" id="IPR051678">
    <property type="entry name" value="AGP_Transferase"/>
</dbReference>
<name>A0ABV6NYG1_9ACTN</name>
<evidence type="ECO:0000259" key="1">
    <source>
        <dbReference type="Pfam" id="PF01636"/>
    </source>
</evidence>
<dbReference type="RefSeq" id="WP_377340023.1">
    <property type="nucleotide sequence ID" value="NZ_JBHLUE010000012.1"/>
</dbReference>
<sequence length="286" mass="30507">MTGALSTGAGRAPRLAAERMLAAVAGHTGVRLDYLGPCSGGEVGAAYVRWPDGRRGVLGRDRQDVAGLVRLAGDAGVPVPGYDLVAPLDGGGWAVVQRLLPGAAPATVDRSLFDGLLAINSRLRGLLADRDDLPPLPLHLRSSGPGFCVHESLAGYDRRTARLLERVRAVGAERDAADGPDLVHADFHPGNVLVDAGRITGVVDWDGAARGDGWLDLVTLRFDLALRAPTLGSELAERLRAAVPPDRLRAYWAHMALRQVDWSIRHHGPAEVDRWLEVAEAAPLPW</sequence>
<dbReference type="InterPro" id="IPR011009">
    <property type="entry name" value="Kinase-like_dom_sf"/>
</dbReference>
<evidence type="ECO:0000313" key="2">
    <source>
        <dbReference type="EMBL" id="MFC0565811.1"/>
    </source>
</evidence>
<dbReference type="SUPFAM" id="SSF56112">
    <property type="entry name" value="Protein kinase-like (PK-like)"/>
    <property type="match status" value="1"/>
</dbReference>
<dbReference type="Gene3D" id="3.90.1200.10">
    <property type="match status" value="1"/>
</dbReference>
<dbReference type="EMBL" id="JBHLUE010000012">
    <property type="protein sequence ID" value="MFC0565811.1"/>
    <property type="molecule type" value="Genomic_DNA"/>
</dbReference>
<keyword evidence="3" id="KW-1185">Reference proteome</keyword>
<dbReference type="InterPro" id="IPR002575">
    <property type="entry name" value="Aminoglycoside_PTrfase"/>
</dbReference>
<organism evidence="2 3">
    <name type="scientific">Plantactinospora siamensis</name>
    <dbReference type="NCBI Taxonomy" id="555372"/>
    <lineage>
        <taxon>Bacteria</taxon>
        <taxon>Bacillati</taxon>
        <taxon>Actinomycetota</taxon>
        <taxon>Actinomycetes</taxon>
        <taxon>Micromonosporales</taxon>
        <taxon>Micromonosporaceae</taxon>
        <taxon>Plantactinospora</taxon>
    </lineage>
</organism>
<accession>A0ABV6NYG1</accession>
<gene>
    <name evidence="2" type="ORF">ACFFHU_16930</name>
</gene>
<feature type="domain" description="Aminoglycoside phosphotransferase" evidence="1">
    <location>
        <begin position="68"/>
        <end position="249"/>
    </location>
</feature>
<dbReference type="Pfam" id="PF01636">
    <property type="entry name" value="APH"/>
    <property type="match status" value="1"/>
</dbReference>
<dbReference type="Proteomes" id="UP001589894">
    <property type="component" value="Unassembled WGS sequence"/>
</dbReference>
<evidence type="ECO:0000313" key="3">
    <source>
        <dbReference type="Proteomes" id="UP001589894"/>
    </source>
</evidence>
<proteinExistence type="predicted"/>
<dbReference type="PANTHER" id="PTHR21310:SF15">
    <property type="entry name" value="AMINOGLYCOSIDE PHOSPHOTRANSFERASE DOMAIN-CONTAINING PROTEIN"/>
    <property type="match status" value="1"/>
</dbReference>